<keyword evidence="4" id="KW-0812">Transmembrane</keyword>
<evidence type="ECO:0000256" key="1">
    <source>
        <dbReference type="ARBA" id="ARBA00008535"/>
    </source>
</evidence>
<dbReference type="Ensembl" id="ENSOABT00000062900.1">
    <property type="protein sequence ID" value="ENSOABP00000067134.1"/>
    <property type="gene ID" value="ENSOABG00000034588.1"/>
</dbReference>
<dbReference type="SUPFAM" id="SSF52540">
    <property type="entry name" value="P-loop containing nucleoside triphosphate hydrolases"/>
    <property type="match status" value="2"/>
</dbReference>
<dbReference type="AlphaFoldDB" id="A0AAZ1XHK8"/>
<dbReference type="Gene3D" id="3.40.50.300">
    <property type="entry name" value="P-loop containing nucleotide triphosphate hydrolases"/>
    <property type="match status" value="3"/>
</dbReference>
<dbReference type="InterPro" id="IPR006703">
    <property type="entry name" value="G_AIG1"/>
</dbReference>
<keyword evidence="4" id="KW-0472">Membrane</keyword>
<comment type="similarity">
    <text evidence="1">Belongs to the TRAFAC class TrmE-Era-EngA-EngB-Septin-like GTPase superfamily. AIG1/Toc34/Toc159-like paraseptin GTPase family. IAN subfamily.</text>
</comment>
<evidence type="ECO:0000313" key="6">
    <source>
        <dbReference type="Ensembl" id="ENSOABP00000067134.1"/>
    </source>
</evidence>
<evidence type="ECO:0000256" key="2">
    <source>
        <dbReference type="ARBA" id="ARBA00022741"/>
    </source>
</evidence>
<proteinExistence type="inferred from homology"/>
<keyword evidence="4" id="KW-1133">Transmembrane helix</keyword>
<keyword evidence="7" id="KW-1185">Reference proteome</keyword>
<protein>
    <recommendedName>
        <fullName evidence="5">AIG1-type G domain-containing protein</fullName>
    </recommendedName>
</protein>
<reference evidence="6" key="3">
    <citation type="submission" date="2025-09" db="UniProtKB">
        <authorList>
            <consortium name="Ensembl"/>
        </authorList>
    </citation>
    <scope>IDENTIFICATION</scope>
</reference>
<dbReference type="InterPro" id="IPR027417">
    <property type="entry name" value="P-loop_NTPase"/>
</dbReference>
<gene>
    <name evidence="6" type="primary">LOC116327591</name>
</gene>
<dbReference type="PANTHER" id="PTHR10903:SF186">
    <property type="entry name" value="GTPASE IMAP FAMILY MEMBER 4-LIKE-RELATED"/>
    <property type="match status" value="1"/>
</dbReference>
<dbReference type="PROSITE" id="PS51720">
    <property type="entry name" value="G_AIG1"/>
    <property type="match status" value="2"/>
</dbReference>
<evidence type="ECO:0000256" key="3">
    <source>
        <dbReference type="ARBA" id="ARBA00023134"/>
    </source>
</evidence>
<evidence type="ECO:0000313" key="7">
    <source>
        <dbReference type="Proteomes" id="UP000472276"/>
    </source>
</evidence>
<keyword evidence="3" id="KW-0342">GTP-binding</keyword>
<dbReference type="PANTHER" id="PTHR10903">
    <property type="entry name" value="GTPASE, IMAP FAMILY MEMBER-RELATED"/>
    <property type="match status" value="1"/>
</dbReference>
<dbReference type="InterPro" id="IPR045058">
    <property type="entry name" value="GIMA/IAN/Toc"/>
</dbReference>
<reference evidence="6" key="2">
    <citation type="submission" date="2025-08" db="UniProtKB">
        <authorList>
            <consortium name="Ensembl"/>
        </authorList>
    </citation>
    <scope>IDENTIFICATION</scope>
</reference>
<feature type="domain" description="AIG1-type G" evidence="5">
    <location>
        <begin position="331"/>
        <end position="528"/>
    </location>
</feature>
<dbReference type="GO" id="GO:0005525">
    <property type="term" value="F:GTP binding"/>
    <property type="evidence" value="ECO:0007669"/>
    <property type="project" value="UniProtKB-KW"/>
</dbReference>
<organism evidence="6 7">
    <name type="scientific">Oreochromis aureus</name>
    <name type="common">Israeli tilapia</name>
    <name type="synonym">Chromis aureus</name>
    <dbReference type="NCBI Taxonomy" id="47969"/>
    <lineage>
        <taxon>Eukaryota</taxon>
        <taxon>Metazoa</taxon>
        <taxon>Chordata</taxon>
        <taxon>Craniata</taxon>
        <taxon>Vertebrata</taxon>
        <taxon>Euteleostomi</taxon>
        <taxon>Actinopterygii</taxon>
        <taxon>Neopterygii</taxon>
        <taxon>Teleostei</taxon>
        <taxon>Neoteleostei</taxon>
        <taxon>Acanthomorphata</taxon>
        <taxon>Ovalentaria</taxon>
        <taxon>Cichlomorphae</taxon>
        <taxon>Cichliformes</taxon>
        <taxon>Cichlidae</taxon>
        <taxon>African cichlids</taxon>
        <taxon>Pseudocrenilabrinae</taxon>
        <taxon>Oreochromini</taxon>
        <taxon>Oreochromis</taxon>
    </lineage>
</organism>
<dbReference type="Pfam" id="PF04548">
    <property type="entry name" value="AIG1"/>
    <property type="match status" value="3"/>
</dbReference>
<name>A0AAZ1XHK8_OREAU</name>
<evidence type="ECO:0000259" key="5">
    <source>
        <dbReference type="PROSITE" id="PS51720"/>
    </source>
</evidence>
<keyword evidence="2" id="KW-0547">Nucleotide-binding</keyword>
<dbReference type="FunFam" id="3.40.50.300:FF:000366">
    <property type="entry name" value="GTPase, IMAP family member 2"/>
    <property type="match status" value="2"/>
</dbReference>
<dbReference type="Proteomes" id="UP000472276">
    <property type="component" value="Unassembled WGS sequence"/>
</dbReference>
<sequence>MERAICFAAPGPNVFLVVIQGNCFTDEDQETVKIIQKMFGKRSACFTLVLFTHGDDLKSDGDTIEELISKNPALSEFITRCHGRYHVFNNRDKDPSQVRELLEKVNSMVQRNAERYYTVEMFRDIYLRIVLIGKTGGGKSASGNTILGEKAFKSSPSSSTVTSKCQKETGLFACQKLAVIDTPGFSDTGKTEQEMKKDMSSCINFAAPGPHVFLVVIHANRFTKEEQETVKNIQRMFGEQSPRYTMALFTYGDNLERDEVTIKDIINDNPALRGFIRQCGGGYHVFNNTVENPSQVRELLEKINTMTEKNGGEYYTNEMFREAQRAMKTTETELRIVLVGKTRVGKSAAGNSILGGKVFRSTSSSSSVTSECQKETCQFEGQTLAVVDTPGLCETKLTEKEVKREIVRCISFAAPGPHVFLVVIQPNRFTKEEQKTVKIIQKIFGEQAADYTMALVIHEDDANEDTIEEAIKRPDLKDFISQCRGGYHVFNSRNKDRSEVRKLLKKINTMTERNGGCCYTTNMFEEAEKAIKTEMERLQKEDPKMTAKEARYKAERRNEFTQASQDAVIPGADAGVNLGVAAGAGAGAGVAAGIGTGIGIEIAVGAGVGAIGGPVGAAVGALAGALVGLAAGFTVKSVTSKRKLNDCVTQ</sequence>
<dbReference type="CDD" id="cd01852">
    <property type="entry name" value="AIG1"/>
    <property type="match status" value="2"/>
</dbReference>
<feature type="domain" description="AIG1-type G" evidence="5">
    <location>
        <begin position="124"/>
        <end position="324"/>
    </location>
</feature>
<evidence type="ECO:0000256" key="4">
    <source>
        <dbReference type="SAM" id="Phobius"/>
    </source>
</evidence>
<reference evidence="7" key="1">
    <citation type="submission" date="2020-03" db="EMBL/GenBank/DDBJ databases">
        <title>Evolution of repeat sequences and sex chromosomes of tilapia species revealed by chromosome-level genomes.</title>
        <authorList>
            <person name="Xu L."/>
            <person name="Tao W."/>
            <person name="Wang D."/>
            <person name="Zhou Q."/>
        </authorList>
    </citation>
    <scope>NUCLEOTIDE SEQUENCE [LARGE SCALE GENOMIC DNA]</scope>
    <source>
        <strain evidence="7">Israel</strain>
    </source>
</reference>
<feature type="transmembrane region" description="Helical" evidence="4">
    <location>
        <begin position="615"/>
        <end position="635"/>
    </location>
</feature>
<accession>A0AAZ1XHK8</accession>